<dbReference type="InterPro" id="IPR012341">
    <property type="entry name" value="6hp_glycosidase-like_sf"/>
</dbReference>
<dbReference type="GO" id="GO:0030596">
    <property type="term" value="F:alpha-L-rhamnosidase activity"/>
    <property type="evidence" value="ECO:0007669"/>
    <property type="project" value="UniProtKB-EC"/>
</dbReference>
<dbReference type="Gene3D" id="1.50.10.10">
    <property type="match status" value="1"/>
</dbReference>
<evidence type="ECO:0000259" key="1">
    <source>
        <dbReference type="Pfam" id="PF17389"/>
    </source>
</evidence>
<accession>I0ICY9</accession>
<dbReference type="SUPFAM" id="SSF48208">
    <property type="entry name" value="Six-hairpin glycosidases"/>
    <property type="match status" value="1"/>
</dbReference>
<dbReference type="Proteomes" id="UP000007881">
    <property type="component" value="Chromosome"/>
</dbReference>
<dbReference type="Gene3D" id="2.60.120.260">
    <property type="entry name" value="Galactose-binding domain-like"/>
    <property type="match status" value="2"/>
</dbReference>
<dbReference type="OrthoDB" id="9761045at2"/>
<dbReference type="GO" id="GO:0005975">
    <property type="term" value="P:carbohydrate metabolic process"/>
    <property type="evidence" value="ECO:0007669"/>
    <property type="project" value="InterPro"/>
</dbReference>
<dbReference type="AlphaFoldDB" id="I0ICY9"/>
<dbReference type="PANTHER" id="PTHR34987">
    <property type="entry name" value="C, PUTATIVE (AFU_ORTHOLOGUE AFUA_3G02880)-RELATED"/>
    <property type="match status" value="1"/>
</dbReference>
<gene>
    <name evidence="2" type="ordered locus">PSMK_09680</name>
</gene>
<reference evidence="2 3" key="1">
    <citation type="submission" date="2012-02" db="EMBL/GenBank/DDBJ databases">
        <title>Complete genome sequence of Phycisphaera mikurensis NBRC 102666.</title>
        <authorList>
            <person name="Ankai A."/>
            <person name="Hosoyama A."/>
            <person name="Terui Y."/>
            <person name="Sekine M."/>
            <person name="Fukai R."/>
            <person name="Kato Y."/>
            <person name="Nakamura S."/>
            <person name="Yamada-Narita S."/>
            <person name="Kawakoshi A."/>
            <person name="Fukunaga Y."/>
            <person name="Yamazaki S."/>
            <person name="Fujita N."/>
        </authorList>
    </citation>
    <scope>NUCLEOTIDE SEQUENCE [LARGE SCALE GENOMIC DNA]</scope>
    <source>
        <strain evidence="3">NBRC 102666 / KCTC 22515 / FYK2301M01</strain>
    </source>
</reference>
<keyword evidence="3" id="KW-1185">Reference proteome</keyword>
<dbReference type="PANTHER" id="PTHR34987:SF4">
    <property type="entry name" value="ALPHA-L-RHAMNOSIDASE C-TERMINAL DOMAIN-CONTAINING PROTEIN"/>
    <property type="match status" value="1"/>
</dbReference>
<sequence length="857" mass="94127">MKRPHDARTVWHPGNADPEAGVDWVTFERTFDLDGPPEIAPLCLFATHRYRLRVNGRVVASGPARYVPGTEWHDELDLRPHLRAGRNQIVVACCFLDSVNFQHAREPRGRFLAWGGVREAGKEPVDLATPGAWRCRRPCGHAAGAPSFSFAIGPVEVLDTRIAGGGWQRPEPVPACAEPRTTPRLTPYATGKIVTPEAVFVAGVEASETRVGYVSVVRGVEPGEREAVRRQASRYALCLHSPETQRVPLFLHWGPHFVNGVELEPEDVPGHGNKQAVEVELRAGWNLLCGEPQQVQPRHPVMIGWPEDAQLAARSRPDPGDAAALRFLDPEEIDPAASWRRGAPSRVEDLPGAAWRTRPRGGVLPLPAREMSWDRPAAAEAKPSLPVRRSSGGGAFTAVLDFADEFLGHVVVKIDAPAGTIVDVGCDERRRADGCLDWFGANPFVDSADRFVAAGGRQTLETFHPRGGRFLQVTLRPPAAAPAPDPRSADRGPLSLESVTVRDAHCPPAYDRPAPPLHDELLAWAWRTGVNTLRASTEEVHCDSPWRERGLYLGDGHVQSMAETLVTTDASLGRRALQLFAAGQFPDGQLPCVVPSWLAEPHGDFTLIYAVWLRDFHAAVDDLALVRACLPAVDRLLASPAWRKSPRSILWDATEANRLFIDWGCLKGARRYDENATLNAFRFAALGAAADLHAAAGGDAEAGRLREEADRVRDAYRERLWLAGAGRFAGGFVDGEPVEREVIHPNVLALALGLAAPEHEERLTEHVVGRLETNAEHAARGVPHDDFVELYFLKHALQALHRVGRRGVAERVVRDHLCILREHGTPTLWECVHRGVKNRGSACHSWSAGYLHHLARR</sequence>
<proteinExistence type="predicted"/>
<dbReference type="Pfam" id="PF17389">
    <property type="entry name" value="Bac_rhamnosid6H"/>
    <property type="match status" value="1"/>
</dbReference>
<dbReference type="eggNOG" id="COG3408">
    <property type="taxonomic scope" value="Bacteria"/>
</dbReference>
<dbReference type="EMBL" id="AP012338">
    <property type="protein sequence ID" value="BAM03127.1"/>
    <property type="molecule type" value="Genomic_DNA"/>
</dbReference>
<dbReference type="RefSeq" id="WP_014436346.1">
    <property type="nucleotide sequence ID" value="NC_017080.1"/>
</dbReference>
<dbReference type="KEGG" id="phm:PSMK_09680"/>
<feature type="domain" description="Alpha-L-rhamnosidase six-hairpin glycosidase" evidence="1">
    <location>
        <begin position="519"/>
        <end position="850"/>
    </location>
</feature>
<organism evidence="2 3">
    <name type="scientific">Phycisphaera mikurensis (strain NBRC 102666 / KCTC 22515 / FYK2301M01)</name>
    <dbReference type="NCBI Taxonomy" id="1142394"/>
    <lineage>
        <taxon>Bacteria</taxon>
        <taxon>Pseudomonadati</taxon>
        <taxon>Planctomycetota</taxon>
        <taxon>Phycisphaerae</taxon>
        <taxon>Phycisphaerales</taxon>
        <taxon>Phycisphaeraceae</taxon>
        <taxon>Phycisphaera</taxon>
    </lineage>
</organism>
<dbReference type="InterPro" id="IPR008928">
    <property type="entry name" value="6-hairpin_glycosidase_sf"/>
</dbReference>
<dbReference type="EC" id="3.2.1.40" evidence="2"/>
<evidence type="ECO:0000313" key="2">
    <source>
        <dbReference type="EMBL" id="BAM03127.1"/>
    </source>
</evidence>
<keyword evidence="2" id="KW-0378">Hydrolase</keyword>
<dbReference type="STRING" id="1142394.PSMK_09680"/>
<dbReference type="HOGENOM" id="CLU_333401_0_0_0"/>
<name>I0ICY9_PHYMF</name>
<keyword evidence="2" id="KW-0326">Glycosidase</keyword>
<protein>
    <submittedName>
        <fullName evidence="2">Putative alpha-L-rhamnosidase</fullName>
        <ecNumber evidence="2">3.2.1.40</ecNumber>
    </submittedName>
</protein>
<evidence type="ECO:0000313" key="3">
    <source>
        <dbReference type="Proteomes" id="UP000007881"/>
    </source>
</evidence>
<dbReference type="InterPro" id="IPR035396">
    <property type="entry name" value="Bac_rhamnosid6H"/>
</dbReference>